<keyword evidence="3" id="KW-1185">Reference proteome</keyword>
<feature type="transmembrane region" description="Helical" evidence="1">
    <location>
        <begin position="190"/>
        <end position="210"/>
    </location>
</feature>
<evidence type="ECO:0000313" key="3">
    <source>
        <dbReference type="Proteomes" id="UP000478836"/>
    </source>
</evidence>
<proteinExistence type="predicted"/>
<evidence type="ECO:0000256" key="1">
    <source>
        <dbReference type="SAM" id="Phobius"/>
    </source>
</evidence>
<dbReference type="Proteomes" id="UP000478836">
    <property type="component" value="Unassembled WGS sequence"/>
</dbReference>
<dbReference type="Pfam" id="PF06912">
    <property type="entry name" value="DUF1275"/>
    <property type="match status" value="1"/>
</dbReference>
<gene>
    <name evidence="2" type="ORF">F6A08_01145</name>
</gene>
<name>A0ABQ6V898_9MICO</name>
<keyword evidence="1" id="KW-0812">Transmembrane</keyword>
<sequence>MMERHRSGGPMSLTPRIAAHAYPLLESVPASAGLALTSSLLDAWTFGQVGTFATVQSGNLLSVGYFAADGDAPRVVTAMASILAFVLGAFVCSLYVLWCSRREEQYSRGVLLFEVSAIGILVLLSSMTPLSSFALACAISFVAGVQGNAFHRETGMLYGNIAVTSVVQMAASLLGRAVGRGIFDDGERHLTPASAYLVVLMAFLLGAGVGFALDRIWASGSLVAAAATLVVIWLRAGKAGLVDPSQNNPTP</sequence>
<dbReference type="PANTHER" id="PTHR37314">
    <property type="entry name" value="SLR0142 PROTEIN"/>
    <property type="match status" value="1"/>
</dbReference>
<dbReference type="EMBL" id="WAAO01000001">
    <property type="protein sequence ID" value="KAB1866466.1"/>
    <property type="molecule type" value="Genomic_DNA"/>
</dbReference>
<feature type="transmembrane region" description="Helical" evidence="1">
    <location>
        <begin position="110"/>
        <end position="143"/>
    </location>
</feature>
<protein>
    <submittedName>
        <fullName evidence="2">DUF1275 domain-containing protein</fullName>
    </submittedName>
</protein>
<reference evidence="3" key="1">
    <citation type="submission" date="2019-09" db="EMBL/GenBank/DDBJ databases">
        <title>Whole genome sequencing of Microbacterium maritypicum.</title>
        <authorList>
            <person name="Lenchi N."/>
        </authorList>
    </citation>
    <scope>NUCLEOTIDE SEQUENCE [LARGE SCALE GENOMIC DNA]</scope>
    <source>
        <strain evidence="3">G1</strain>
    </source>
</reference>
<feature type="transmembrane region" description="Helical" evidence="1">
    <location>
        <begin position="216"/>
        <end position="234"/>
    </location>
</feature>
<feature type="transmembrane region" description="Helical" evidence="1">
    <location>
        <begin position="75"/>
        <end position="98"/>
    </location>
</feature>
<keyword evidence="1" id="KW-1133">Transmembrane helix</keyword>
<evidence type="ECO:0000313" key="2">
    <source>
        <dbReference type="EMBL" id="KAB1866466.1"/>
    </source>
</evidence>
<accession>A0ABQ6V898</accession>
<dbReference type="PANTHER" id="PTHR37314:SF4">
    <property type="entry name" value="UPF0700 TRANSMEMBRANE PROTEIN YOAK"/>
    <property type="match status" value="1"/>
</dbReference>
<comment type="caution">
    <text evidence="2">The sequence shown here is derived from an EMBL/GenBank/DDBJ whole genome shotgun (WGS) entry which is preliminary data.</text>
</comment>
<dbReference type="InterPro" id="IPR010699">
    <property type="entry name" value="DUF1275"/>
</dbReference>
<organism evidence="2 3">
    <name type="scientific">Microbacterium algeriense</name>
    <dbReference type="NCBI Taxonomy" id="2615184"/>
    <lineage>
        <taxon>Bacteria</taxon>
        <taxon>Bacillati</taxon>
        <taxon>Actinomycetota</taxon>
        <taxon>Actinomycetes</taxon>
        <taxon>Micrococcales</taxon>
        <taxon>Microbacteriaceae</taxon>
        <taxon>Microbacterium</taxon>
    </lineage>
</organism>
<feature type="transmembrane region" description="Helical" evidence="1">
    <location>
        <begin position="155"/>
        <end position="178"/>
    </location>
</feature>
<keyword evidence="1" id="KW-0472">Membrane</keyword>